<reference evidence="22" key="1">
    <citation type="submission" date="2022-11" db="UniProtKB">
        <authorList>
            <consortium name="WormBaseParasite"/>
        </authorList>
    </citation>
    <scope>IDENTIFICATION</scope>
</reference>
<dbReference type="FunFam" id="2.60.370.10:FF:000001">
    <property type="entry name" value="COX11 cytochrome c oxidase assembly homolog"/>
    <property type="match status" value="1"/>
</dbReference>
<dbReference type="SUPFAM" id="SSF110111">
    <property type="entry name" value="Ctag/Cox11"/>
    <property type="match status" value="1"/>
</dbReference>
<accession>A0A915E4H7</accession>
<comment type="function">
    <text evidence="15">Bifunctional inositol kinase that acts in concert with the IP6K kinases to synthesize the diphosphate group-containing inositol pyrophosphates diphosphoinositol pentakisphosphate, PP-InsP5, and bis-diphosphoinositol tetrakisphosphate, (PP)2-InsP4. PP-InsP5 and (PP)2-InsP4, also respectively called InsP7 and InsP8, may regulate a variety of cellular processes, including apoptosis, vesicle trafficking, cytoskeletal dynamics, and exocytosis. Phosphorylates inositol hexakisphosphate (InsP6) at position 1 to produce PP-InsP5 which is in turn phosphorylated by IP6Ks to produce (PP)2-InsP4. Alternatively, phosphorylates PP-InsP5 at position 1, produced by IP6Ks from InsP6, to produce (PP)2-InsP4.</text>
</comment>
<dbReference type="EC" id="2.7.4.24" evidence="17"/>
<sequence length="593" mass="67289">MLRCTCRLLSRVIAGSSTQSLAWPSTSSSAVLLTIRKLSSDPSQDYFKRQTKKSSNVVYYFWSGIVFSLGVAFLAVPAYRIFCEQTSISGVTQVAQDFERIEKMQKVKNRLIRVEFNADVPSSMRWHFKPAQREIYVHPGETALAFYTAKNPTDKPIIGISSYNLSPYEAAYYFNKIQCFCFEEQILNPGEEVDLPVFFYIDPDFANDPALEFMDQLLLSYTFFEAKSDLKLPSPFDPTNRPMGKQLNSPASNSSKKQDLSRSPLNMSSYPPNDGGVAGMKKIIIGDWLDFLIFPEEVVLNEPVENWPLCDCLVSFHSTDFPLRKAIEYERLRRPYVLNDLNRQFDLLDRRKVFRTLARAGIDHPRHCVLVRDEQGKVVGGELTEHNDHIEVNGMVFNKPFVEKPISAEDHNVYIYYPSSVGGGSQRLFRKVAALEALKNSHRRDPVNDRSSWYSPTCTVRAEGSYIYEEFIPADGTDVKVYAVGPYYAHAEARKAPGLDGKVERDADGKEVRYPVILSAREKMIARRVVLAFGQTVCGFDLLRANGRSFVHCKNTGNTILRRLASSLSIPWHIPFQDDDPPLVSTLPARSWN</sequence>
<comment type="function">
    <text evidence="1">Exerts its effect at some terminal stage of cytochrome c oxidase synthesis, probably by being involved in the insertion of the copper B into subunit I.</text>
</comment>
<feature type="region of interest" description="Disordered" evidence="18">
    <location>
        <begin position="234"/>
        <end position="272"/>
    </location>
</feature>
<evidence type="ECO:0000256" key="12">
    <source>
        <dbReference type="ARBA" id="ARBA00023136"/>
    </source>
</evidence>
<dbReference type="Gene3D" id="3.40.50.11950">
    <property type="match status" value="1"/>
</dbReference>
<evidence type="ECO:0000256" key="17">
    <source>
        <dbReference type="RuleBase" id="RU365032"/>
    </source>
</evidence>
<evidence type="ECO:0000256" key="10">
    <source>
        <dbReference type="ARBA" id="ARBA00022840"/>
    </source>
</evidence>
<evidence type="ECO:0000256" key="8">
    <source>
        <dbReference type="ARBA" id="ARBA00022741"/>
    </source>
</evidence>
<evidence type="ECO:0000256" key="3">
    <source>
        <dbReference type="ARBA" id="ARBA00004514"/>
    </source>
</evidence>
<dbReference type="InterPro" id="IPR007533">
    <property type="entry name" value="Cyt_c_oxidase_assmbl_CtaG"/>
</dbReference>
<comment type="similarity">
    <text evidence="4 17">Belongs to the histidine acid phosphatase family. VIP1 subfamily.</text>
</comment>
<keyword evidence="10 17" id="KW-0067">ATP-binding</keyword>
<comment type="subcellular location">
    <subcellularLocation>
        <location evidence="3 17">Cytoplasm</location>
        <location evidence="3 17">Cytosol</location>
    </subcellularLocation>
    <subcellularLocation>
        <location evidence="2">Mitochondrion inner membrane</location>
        <topology evidence="2">Single-pass membrane protein</topology>
        <orientation evidence="2">Intermembrane side</orientation>
    </subcellularLocation>
</comment>
<evidence type="ECO:0000256" key="2">
    <source>
        <dbReference type="ARBA" id="ARBA00004243"/>
    </source>
</evidence>
<evidence type="ECO:0000256" key="16">
    <source>
        <dbReference type="ARBA" id="ARBA00063165"/>
    </source>
</evidence>
<evidence type="ECO:0000256" key="7">
    <source>
        <dbReference type="ARBA" id="ARBA00022692"/>
    </source>
</evidence>
<organism evidence="21 22">
    <name type="scientific">Ditylenchus dipsaci</name>
    <dbReference type="NCBI Taxonomy" id="166011"/>
    <lineage>
        <taxon>Eukaryota</taxon>
        <taxon>Metazoa</taxon>
        <taxon>Ecdysozoa</taxon>
        <taxon>Nematoda</taxon>
        <taxon>Chromadorea</taxon>
        <taxon>Rhabditida</taxon>
        <taxon>Tylenchina</taxon>
        <taxon>Tylenchomorpha</taxon>
        <taxon>Sphaerularioidea</taxon>
        <taxon>Anguinidae</taxon>
        <taxon>Anguininae</taxon>
        <taxon>Ditylenchus</taxon>
    </lineage>
</organism>
<dbReference type="GO" id="GO:0032958">
    <property type="term" value="P:inositol phosphate biosynthetic process"/>
    <property type="evidence" value="ECO:0007669"/>
    <property type="project" value="TreeGrafter"/>
</dbReference>
<evidence type="ECO:0000256" key="9">
    <source>
        <dbReference type="ARBA" id="ARBA00022777"/>
    </source>
</evidence>
<keyword evidence="12 19" id="KW-0472">Membrane</keyword>
<evidence type="ECO:0000256" key="5">
    <source>
        <dbReference type="ARBA" id="ARBA00022490"/>
    </source>
</evidence>
<comment type="subunit">
    <text evidence="16">Interacts with CNNM4/ACDP4. Interacts with RANBP2.</text>
</comment>
<evidence type="ECO:0000256" key="18">
    <source>
        <dbReference type="SAM" id="MobiDB-lite"/>
    </source>
</evidence>
<dbReference type="InterPro" id="IPR040557">
    <property type="entry name" value="VIP1_N"/>
</dbReference>
<feature type="transmembrane region" description="Helical" evidence="19">
    <location>
        <begin position="57"/>
        <end position="79"/>
    </location>
</feature>
<dbReference type="PANTHER" id="PTHR12750:SF9">
    <property type="entry name" value="INOSITOL HEXAKISPHOSPHATE AND DIPHOSPHOINOSITOL-PENTAKISPHOSPHATE KINASE"/>
    <property type="match status" value="1"/>
</dbReference>
<dbReference type="GO" id="GO:0033857">
    <property type="term" value="F:5-diphosphoinositol pentakisphosphate 1-kinase activity"/>
    <property type="evidence" value="ECO:0007669"/>
    <property type="project" value="TreeGrafter"/>
</dbReference>
<keyword evidence="6 17" id="KW-0808">Transferase</keyword>
<evidence type="ECO:0000313" key="22">
    <source>
        <dbReference type="WBParaSite" id="jg25722.1"/>
    </source>
</evidence>
<dbReference type="InterPro" id="IPR037446">
    <property type="entry name" value="His_Pase_VIP1"/>
</dbReference>
<comment type="catalytic activity">
    <reaction evidence="14">
        <text>1D-myo-inositol hexakisphosphate + ATP = 1-diphospho-1D-myo-inositol 2,3,4,5,6-pentakisphosphate + ADP</text>
        <dbReference type="Rhea" id="RHEA:37459"/>
        <dbReference type="ChEBI" id="CHEBI:30616"/>
        <dbReference type="ChEBI" id="CHEBI:58130"/>
        <dbReference type="ChEBI" id="CHEBI:74946"/>
        <dbReference type="ChEBI" id="CHEBI:456216"/>
        <dbReference type="EC" id="2.7.4.24"/>
    </reaction>
    <physiologicalReaction direction="left-to-right" evidence="14">
        <dbReference type="Rhea" id="RHEA:37460"/>
    </physiologicalReaction>
</comment>
<dbReference type="GO" id="GO:0005829">
    <property type="term" value="C:cytosol"/>
    <property type="evidence" value="ECO:0007669"/>
    <property type="project" value="UniProtKB-SubCell"/>
</dbReference>
<evidence type="ECO:0000256" key="15">
    <source>
        <dbReference type="ARBA" id="ARBA00055071"/>
    </source>
</evidence>
<dbReference type="WBParaSite" id="jg25722.1">
    <property type="protein sequence ID" value="jg25722.1"/>
    <property type="gene ID" value="jg25722"/>
</dbReference>
<feature type="compositionally biased region" description="Polar residues" evidence="18">
    <location>
        <begin position="246"/>
        <end position="271"/>
    </location>
</feature>
<keyword evidence="11 19" id="KW-1133">Transmembrane helix</keyword>
<dbReference type="Pfam" id="PF18086">
    <property type="entry name" value="PPIP5K2_N"/>
    <property type="match status" value="1"/>
</dbReference>
<dbReference type="GO" id="GO:0005507">
    <property type="term" value="F:copper ion binding"/>
    <property type="evidence" value="ECO:0007669"/>
    <property type="project" value="InterPro"/>
</dbReference>
<dbReference type="HAMAP" id="MF_00155">
    <property type="entry name" value="CtaG"/>
    <property type="match status" value="1"/>
</dbReference>
<keyword evidence="21" id="KW-1185">Reference proteome</keyword>
<keyword evidence="7 19" id="KW-0812">Transmembrane</keyword>
<dbReference type="AlphaFoldDB" id="A0A915E4H7"/>
<evidence type="ECO:0000313" key="21">
    <source>
        <dbReference type="Proteomes" id="UP000887574"/>
    </source>
</evidence>
<protein>
    <recommendedName>
        <fullName evidence="17">Inositol hexakisphosphate and diphosphoinositol-pentakisphosphate kinase</fullName>
        <ecNumber evidence="17">2.7.4.24</ecNumber>
    </recommendedName>
</protein>
<dbReference type="NCBIfam" id="NF003465">
    <property type="entry name" value="PRK05089.1"/>
    <property type="match status" value="1"/>
</dbReference>
<dbReference type="Proteomes" id="UP000887574">
    <property type="component" value="Unplaced"/>
</dbReference>
<dbReference type="InterPro" id="IPR023471">
    <property type="entry name" value="CtaG/Cox11_dom_sf"/>
</dbReference>
<name>A0A915E4H7_9BILA</name>
<evidence type="ECO:0000256" key="1">
    <source>
        <dbReference type="ARBA" id="ARBA00004007"/>
    </source>
</evidence>
<evidence type="ECO:0000256" key="4">
    <source>
        <dbReference type="ARBA" id="ARBA00005609"/>
    </source>
</evidence>
<comment type="catalytic activity">
    <reaction evidence="13">
        <text>5-diphospho-1D-myo-inositol 1,2,3,4,6-pentakisphosphate + ATP + H(+) = 1,5-bis(diphospho)-1D-myo-inositol 2,3,4,6-tetrakisphosphate + ADP</text>
        <dbReference type="Rhea" id="RHEA:10276"/>
        <dbReference type="ChEBI" id="CHEBI:15378"/>
        <dbReference type="ChEBI" id="CHEBI:30616"/>
        <dbReference type="ChEBI" id="CHEBI:58628"/>
        <dbReference type="ChEBI" id="CHEBI:77983"/>
        <dbReference type="ChEBI" id="CHEBI:456216"/>
        <dbReference type="EC" id="2.7.4.24"/>
    </reaction>
    <physiologicalReaction direction="left-to-right" evidence="13">
        <dbReference type="Rhea" id="RHEA:10277"/>
    </physiologicalReaction>
</comment>
<keyword evidence="8 17" id="KW-0547">Nucleotide-binding</keyword>
<dbReference type="GO" id="GO:0005743">
    <property type="term" value="C:mitochondrial inner membrane"/>
    <property type="evidence" value="ECO:0007669"/>
    <property type="project" value="UniProtKB-SubCell"/>
</dbReference>
<keyword evidence="5 17" id="KW-0963">Cytoplasm</keyword>
<dbReference type="FunFam" id="3.30.470.20:FF:000003">
    <property type="entry name" value="Inositol hexakisphosphate and diphosphoinositol-pentakisphosphate kinase"/>
    <property type="match status" value="1"/>
</dbReference>
<dbReference type="Gene3D" id="3.30.470.20">
    <property type="entry name" value="ATP-grasp fold, B domain"/>
    <property type="match status" value="1"/>
</dbReference>
<dbReference type="Pfam" id="PF04442">
    <property type="entry name" value="CtaG_Cox11"/>
    <property type="match status" value="1"/>
</dbReference>
<dbReference type="Gene3D" id="2.60.370.10">
    <property type="entry name" value="Ctag/Cox11"/>
    <property type="match status" value="1"/>
</dbReference>
<evidence type="ECO:0000256" key="19">
    <source>
        <dbReference type="SAM" id="Phobius"/>
    </source>
</evidence>
<keyword evidence="9 17" id="KW-0418">Kinase</keyword>
<dbReference type="GO" id="GO:0005524">
    <property type="term" value="F:ATP binding"/>
    <property type="evidence" value="ECO:0007669"/>
    <property type="project" value="UniProtKB-KW"/>
</dbReference>
<proteinExistence type="inferred from homology"/>
<evidence type="ECO:0000256" key="11">
    <source>
        <dbReference type="ARBA" id="ARBA00022989"/>
    </source>
</evidence>
<feature type="domain" description="VIP1 N-terminal" evidence="20">
    <location>
        <begin position="281"/>
        <end position="349"/>
    </location>
</feature>
<dbReference type="GO" id="GO:0006020">
    <property type="term" value="P:inositol metabolic process"/>
    <property type="evidence" value="ECO:0007669"/>
    <property type="project" value="TreeGrafter"/>
</dbReference>
<dbReference type="PANTHER" id="PTHR12750">
    <property type="entry name" value="DIPHOSPHOINOSITOL PENTAKISPHOSPHATE KINASE"/>
    <property type="match status" value="1"/>
</dbReference>
<evidence type="ECO:0000256" key="6">
    <source>
        <dbReference type="ARBA" id="ARBA00022679"/>
    </source>
</evidence>
<evidence type="ECO:0000259" key="20">
    <source>
        <dbReference type="Pfam" id="PF18086"/>
    </source>
</evidence>
<evidence type="ECO:0000256" key="14">
    <source>
        <dbReference type="ARBA" id="ARBA00034629"/>
    </source>
</evidence>
<dbReference type="GO" id="GO:0000828">
    <property type="term" value="F:inositol hexakisphosphate kinase activity"/>
    <property type="evidence" value="ECO:0007669"/>
    <property type="project" value="TreeGrafter"/>
</dbReference>
<evidence type="ECO:0000256" key="13">
    <source>
        <dbReference type="ARBA" id="ARBA00033696"/>
    </source>
</evidence>